<sequence length="146" mass="16464">MDQIPYNCISMIQISKILTSSGCKVFAETLLGSDAEKTYNEKIDGGLTVFCPDYDSFKNFLPNVDPAYDDMDRSNRDMDGVMTECKEPMHDMAKQRSLVVDKDNLNTLALITCTKEPYLENVPFKARVTDQSTPAETINALEENFQ</sequence>
<dbReference type="Proteomes" id="UP000828048">
    <property type="component" value="Chromosome 4"/>
</dbReference>
<keyword evidence="2" id="KW-1185">Reference proteome</keyword>
<proteinExistence type="predicted"/>
<evidence type="ECO:0000313" key="2">
    <source>
        <dbReference type="Proteomes" id="UP000828048"/>
    </source>
</evidence>
<evidence type="ECO:0000313" key="1">
    <source>
        <dbReference type="EMBL" id="KAH7860478.1"/>
    </source>
</evidence>
<accession>A0ACB7Z580</accession>
<comment type="caution">
    <text evidence="1">The sequence shown here is derived from an EMBL/GenBank/DDBJ whole genome shotgun (WGS) entry which is preliminary data.</text>
</comment>
<organism evidence="1 2">
    <name type="scientific">Vaccinium darrowii</name>
    <dbReference type="NCBI Taxonomy" id="229202"/>
    <lineage>
        <taxon>Eukaryota</taxon>
        <taxon>Viridiplantae</taxon>
        <taxon>Streptophyta</taxon>
        <taxon>Embryophyta</taxon>
        <taxon>Tracheophyta</taxon>
        <taxon>Spermatophyta</taxon>
        <taxon>Magnoliopsida</taxon>
        <taxon>eudicotyledons</taxon>
        <taxon>Gunneridae</taxon>
        <taxon>Pentapetalae</taxon>
        <taxon>asterids</taxon>
        <taxon>Ericales</taxon>
        <taxon>Ericaceae</taxon>
        <taxon>Vaccinioideae</taxon>
        <taxon>Vaccinieae</taxon>
        <taxon>Vaccinium</taxon>
    </lineage>
</organism>
<name>A0ACB7Z580_9ERIC</name>
<protein>
    <submittedName>
        <fullName evidence="1">Uncharacterized protein</fullName>
    </submittedName>
</protein>
<reference evidence="1 2" key="1">
    <citation type="journal article" date="2021" name="Hortic Res">
        <title>High-quality reference genome and annotation aids understanding of berry development for evergreen blueberry (Vaccinium darrowii).</title>
        <authorList>
            <person name="Yu J."/>
            <person name="Hulse-Kemp A.M."/>
            <person name="Babiker E."/>
            <person name="Staton M."/>
        </authorList>
    </citation>
    <scope>NUCLEOTIDE SEQUENCE [LARGE SCALE GENOMIC DNA]</scope>
    <source>
        <strain evidence="2">cv. NJ 8807/NJ 8810</strain>
        <tissue evidence="1">Young leaf</tissue>
    </source>
</reference>
<dbReference type="EMBL" id="CM037154">
    <property type="protein sequence ID" value="KAH7860478.1"/>
    <property type="molecule type" value="Genomic_DNA"/>
</dbReference>
<gene>
    <name evidence="1" type="ORF">Vadar_013884</name>
</gene>